<dbReference type="EMBL" id="CXST01000001">
    <property type="protein sequence ID" value="CTQ43618.1"/>
    <property type="molecule type" value="Genomic_DNA"/>
</dbReference>
<gene>
    <name evidence="6" type="primary">cysA_1</name>
    <name evidence="6" type="ORF">LAL4801_02058</name>
</gene>
<dbReference type="InterPro" id="IPR027417">
    <property type="entry name" value="P-loop_NTPase"/>
</dbReference>
<protein>
    <submittedName>
        <fullName evidence="6">Sulfate/thiosulfate import ATP-binding protein CysA</fullName>
        <ecNumber evidence="6">3.6.3.25</ecNumber>
    </submittedName>
</protein>
<dbReference type="GO" id="GO:0015697">
    <property type="term" value="P:quaternary ammonium group transport"/>
    <property type="evidence" value="ECO:0007669"/>
    <property type="project" value="UniProtKB-ARBA"/>
</dbReference>
<organism evidence="6 7">
    <name type="scientific">Roseibium aggregatum</name>
    <dbReference type="NCBI Taxonomy" id="187304"/>
    <lineage>
        <taxon>Bacteria</taxon>
        <taxon>Pseudomonadati</taxon>
        <taxon>Pseudomonadota</taxon>
        <taxon>Alphaproteobacteria</taxon>
        <taxon>Hyphomicrobiales</taxon>
        <taxon>Stappiaceae</taxon>
        <taxon>Roseibium</taxon>
    </lineage>
</organism>
<keyword evidence="2" id="KW-0813">Transport</keyword>
<dbReference type="InterPro" id="IPR003439">
    <property type="entry name" value="ABC_transporter-like_ATP-bd"/>
</dbReference>
<dbReference type="PANTHER" id="PTHR42781">
    <property type="entry name" value="SPERMIDINE/PUTRESCINE IMPORT ATP-BINDING PROTEIN POTA"/>
    <property type="match status" value="1"/>
</dbReference>
<comment type="similarity">
    <text evidence="1">Belongs to the ABC transporter superfamily.</text>
</comment>
<name>A0A0M6Y1Q8_9HYPH</name>
<keyword evidence="4 6" id="KW-0067">ATP-binding</keyword>
<evidence type="ECO:0000259" key="5">
    <source>
        <dbReference type="PROSITE" id="PS50893"/>
    </source>
</evidence>
<evidence type="ECO:0000256" key="3">
    <source>
        <dbReference type="ARBA" id="ARBA00022741"/>
    </source>
</evidence>
<dbReference type="InterPro" id="IPR050093">
    <property type="entry name" value="ABC_SmlMolc_Importer"/>
</dbReference>
<dbReference type="InterPro" id="IPR013611">
    <property type="entry name" value="Transp-assoc_OB_typ2"/>
</dbReference>
<dbReference type="GO" id="GO:0022857">
    <property type="term" value="F:transmembrane transporter activity"/>
    <property type="evidence" value="ECO:0007669"/>
    <property type="project" value="InterPro"/>
</dbReference>
<sequence length="346" mass="37618">MYLTVRNATKTFGAFKALDNVSIEIDRREFVCLLGPSGCGKTTLLRLIAGLTELNSGEILLEGTALSNLPARKRGFGIVFQSYSLFPNMTVAENIGYGQKIRGTPRSEISRRVTELLELVKLPQVAGKFPGQLSGGQQQRIALARAIAVDPRVLLLDEPLSALDAKVRAELRDEIRHVQRSLGIPTLMVTHDQEEALALADKIICMNHGVVVQAGTPEDLYHRPATRFVADFMGISNLVSAAPIRREFPDLMAKWPGGAGTEHVACIRPEQIGLTPAQDGNATVRSISFLGNLRRLEVESAIGPLVVETHGYNSCHEGERVNLSIPPEACTWVADDMAHKPAETAA</sequence>
<proteinExistence type="inferred from homology"/>
<dbReference type="Pfam" id="PF00005">
    <property type="entry name" value="ABC_tran"/>
    <property type="match status" value="1"/>
</dbReference>
<dbReference type="InterPro" id="IPR017871">
    <property type="entry name" value="ABC_transporter-like_CS"/>
</dbReference>
<dbReference type="FunFam" id="3.40.50.300:FF:000425">
    <property type="entry name" value="Probable ABC transporter, ATP-binding subunit"/>
    <property type="match status" value="1"/>
</dbReference>
<accession>A0A0M6Y1Q8</accession>
<dbReference type="InterPro" id="IPR003593">
    <property type="entry name" value="AAA+_ATPase"/>
</dbReference>
<dbReference type="AlphaFoldDB" id="A0A0M6Y1Q8"/>
<dbReference type="SMART" id="SM00382">
    <property type="entry name" value="AAA"/>
    <property type="match status" value="1"/>
</dbReference>
<keyword evidence="7" id="KW-1185">Reference proteome</keyword>
<dbReference type="SUPFAM" id="SSF52540">
    <property type="entry name" value="P-loop containing nucleoside triphosphate hydrolases"/>
    <property type="match status" value="1"/>
</dbReference>
<dbReference type="OrthoDB" id="9802264at2"/>
<dbReference type="InterPro" id="IPR008995">
    <property type="entry name" value="Mo/tungstate-bd_C_term_dom"/>
</dbReference>
<dbReference type="Proteomes" id="UP000048926">
    <property type="component" value="Unassembled WGS sequence"/>
</dbReference>
<evidence type="ECO:0000256" key="2">
    <source>
        <dbReference type="ARBA" id="ARBA00022448"/>
    </source>
</evidence>
<dbReference type="GO" id="GO:0005524">
    <property type="term" value="F:ATP binding"/>
    <property type="evidence" value="ECO:0007669"/>
    <property type="project" value="UniProtKB-KW"/>
</dbReference>
<dbReference type="EC" id="3.6.3.25" evidence="6"/>
<dbReference type="PROSITE" id="PS50893">
    <property type="entry name" value="ABC_TRANSPORTER_2"/>
    <property type="match status" value="1"/>
</dbReference>
<keyword evidence="6" id="KW-0378">Hydrolase</keyword>
<feature type="domain" description="ABC transporter" evidence="5">
    <location>
        <begin position="3"/>
        <end position="233"/>
    </location>
</feature>
<dbReference type="PROSITE" id="PS00211">
    <property type="entry name" value="ABC_TRANSPORTER_1"/>
    <property type="match status" value="1"/>
</dbReference>
<reference evidence="7" key="1">
    <citation type="submission" date="2015-07" db="EMBL/GenBank/DDBJ databases">
        <authorList>
            <person name="Rodrigo-Torres Lidia"/>
            <person name="Arahal R.David."/>
        </authorList>
    </citation>
    <scope>NUCLEOTIDE SEQUENCE [LARGE SCALE GENOMIC DNA]</scope>
    <source>
        <strain evidence="7">CECT 4801</strain>
    </source>
</reference>
<dbReference type="PANTHER" id="PTHR42781:SF4">
    <property type="entry name" value="SPERMIDINE_PUTRESCINE IMPORT ATP-BINDING PROTEIN POTA"/>
    <property type="match status" value="1"/>
</dbReference>
<dbReference type="Gene3D" id="3.40.50.300">
    <property type="entry name" value="P-loop containing nucleotide triphosphate hydrolases"/>
    <property type="match status" value="1"/>
</dbReference>
<dbReference type="STRING" id="187304.B0E33_19675"/>
<dbReference type="GO" id="GO:0043190">
    <property type="term" value="C:ATP-binding cassette (ABC) transporter complex"/>
    <property type="evidence" value="ECO:0007669"/>
    <property type="project" value="InterPro"/>
</dbReference>
<dbReference type="RefSeq" id="WP_055655825.1">
    <property type="nucleotide sequence ID" value="NZ_CXST01000001.1"/>
</dbReference>
<dbReference type="SUPFAM" id="SSF50331">
    <property type="entry name" value="MOP-like"/>
    <property type="match status" value="1"/>
</dbReference>
<evidence type="ECO:0000313" key="6">
    <source>
        <dbReference type="EMBL" id="CTQ43618.1"/>
    </source>
</evidence>
<dbReference type="GO" id="GO:0016887">
    <property type="term" value="F:ATP hydrolysis activity"/>
    <property type="evidence" value="ECO:0007669"/>
    <property type="project" value="InterPro"/>
</dbReference>
<dbReference type="Pfam" id="PF08402">
    <property type="entry name" value="TOBE_2"/>
    <property type="match status" value="1"/>
</dbReference>
<keyword evidence="3" id="KW-0547">Nucleotide-binding</keyword>
<evidence type="ECO:0000313" key="7">
    <source>
        <dbReference type="Proteomes" id="UP000048926"/>
    </source>
</evidence>
<evidence type="ECO:0000256" key="4">
    <source>
        <dbReference type="ARBA" id="ARBA00022840"/>
    </source>
</evidence>
<evidence type="ECO:0000256" key="1">
    <source>
        <dbReference type="ARBA" id="ARBA00005417"/>
    </source>
</evidence>